<evidence type="ECO:0000256" key="9">
    <source>
        <dbReference type="HAMAP-Rule" id="MF_00570"/>
    </source>
</evidence>
<comment type="PTM">
    <text evidence="9 10">Transiently phosphorylated on a His residue during the reaction cycle. Phosphorylation strongly increases the affinity for substrates and increases the rate of nicotinate D-ribonucleotide production. Dephosphorylation regenerates the low-affinity form of the enzyme, leading to product release.</text>
</comment>
<dbReference type="GO" id="GO:0034355">
    <property type="term" value="P:NAD+ biosynthetic process via the salvage pathway"/>
    <property type="evidence" value="ECO:0007669"/>
    <property type="project" value="TreeGrafter"/>
</dbReference>
<keyword evidence="14" id="KW-1185">Reference proteome</keyword>
<dbReference type="InterPro" id="IPR006406">
    <property type="entry name" value="Nic_PRibTrfase"/>
</dbReference>
<dbReference type="Proteomes" id="UP000069926">
    <property type="component" value="Chromosome"/>
</dbReference>
<dbReference type="OrthoDB" id="9771406at2"/>
<dbReference type="FunFam" id="3.20.140.10:FF:000001">
    <property type="entry name" value="Nicotinate phosphoribosyltransferase"/>
    <property type="match status" value="1"/>
</dbReference>
<evidence type="ECO:0000256" key="5">
    <source>
        <dbReference type="ARBA" id="ARBA00022598"/>
    </source>
</evidence>
<evidence type="ECO:0000256" key="4">
    <source>
        <dbReference type="ARBA" id="ARBA00022553"/>
    </source>
</evidence>
<dbReference type="PIRSF" id="PIRSF000484">
    <property type="entry name" value="NAPRT"/>
    <property type="match status" value="1"/>
</dbReference>
<name>A0A0X8CYB2_9GAMM</name>
<feature type="domain" description="Nicotinate phosphoribosyltransferase N-terminal" evidence="12">
    <location>
        <begin position="13"/>
        <end position="131"/>
    </location>
</feature>
<dbReference type="PATRIC" id="fig|634113.3.peg.525"/>
<dbReference type="RefSeq" id="WP_066283852.1">
    <property type="nucleotide sequence ID" value="NZ_CP013920.1"/>
</dbReference>
<dbReference type="EC" id="6.3.4.21" evidence="3 9"/>
<keyword evidence="6 9" id="KW-0662">Pyridine nucleotide biosynthesis</keyword>
<dbReference type="InterPro" id="IPR041525">
    <property type="entry name" value="N/Namide_PRibTrfase"/>
</dbReference>
<dbReference type="STRING" id="634113.AUT07_00558"/>
<accession>A0A0X8CYB2</accession>
<sequence length="409" mass="47815">MNLDILPIITSLLDTDAYKLHMQQAVFHNYNHVSVVAEFRCRSDELLGKYSYAVKQQINLMSRITLTPNEYNYLRRLPFFKIDYLDWLKDFRFNPNQVKIYTSKENQLALKISSSWCEMILWEVPLLALISELVHRDRYPNITTADAIKHLHKLITYFYQEAKINNIDLTNFKLIDFGTRRRFSRIGQYVIVNELKKYFPYFIGTSNYKLAEELKLKPFGTQAHEWFQAHQQISSNLANSQRIALQSWLDEYPDQLSIALTDCITMDAFLRDFDITFASRYQGLRHDSGDPLEWGEKAINHYKKLAIDPMSKILVFSDNLDLQKALILYKHFYKRINLIFGIGTRLTCNIPKVKPLNIVIKLVECNGKPVAKLSDSPEKTICSDVAFINLLKKTFDIPIVKNLVHNKIK</sequence>
<evidence type="ECO:0000313" key="14">
    <source>
        <dbReference type="Proteomes" id="UP000069926"/>
    </source>
</evidence>
<evidence type="ECO:0000256" key="2">
    <source>
        <dbReference type="ARBA" id="ARBA00010897"/>
    </source>
</evidence>
<proteinExistence type="inferred from homology"/>
<dbReference type="SUPFAM" id="SSF54675">
    <property type="entry name" value="Nicotinate/Quinolinate PRTase N-terminal domain-like"/>
    <property type="match status" value="1"/>
</dbReference>
<protein>
    <recommendedName>
        <fullName evidence="3 9">Nicotinate phosphoribosyltransferase</fullName>
        <shortName evidence="9">NAPRTase</shortName>
        <ecNumber evidence="3 9">6.3.4.21</ecNumber>
    </recommendedName>
</protein>
<dbReference type="GO" id="GO:0016757">
    <property type="term" value="F:glycosyltransferase activity"/>
    <property type="evidence" value="ECO:0007669"/>
    <property type="project" value="UniProtKB-KW"/>
</dbReference>
<evidence type="ECO:0000256" key="10">
    <source>
        <dbReference type="RuleBase" id="RU003838"/>
    </source>
</evidence>
<dbReference type="NCBIfam" id="TIGR01514">
    <property type="entry name" value="NAPRTase"/>
    <property type="match status" value="1"/>
</dbReference>
<dbReference type="HAMAP" id="MF_00570">
    <property type="entry name" value="NAPRTase"/>
    <property type="match status" value="1"/>
</dbReference>
<comment type="similarity">
    <text evidence="2 9 10">Belongs to the NAPRTase family.</text>
</comment>
<dbReference type="GO" id="GO:0005829">
    <property type="term" value="C:cytosol"/>
    <property type="evidence" value="ECO:0007669"/>
    <property type="project" value="TreeGrafter"/>
</dbReference>
<dbReference type="GO" id="GO:0004516">
    <property type="term" value="F:nicotinate phosphoribosyltransferase activity"/>
    <property type="evidence" value="ECO:0007669"/>
    <property type="project" value="UniProtKB-UniRule"/>
</dbReference>
<keyword evidence="13" id="KW-0328">Glycosyltransferase</keyword>
<dbReference type="SUPFAM" id="SSF51690">
    <property type="entry name" value="Nicotinate/Quinolinate PRTase C-terminal domain-like"/>
    <property type="match status" value="1"/>
</dbReference>
<evidence type="ECO:0000313" key="13">
    <source>
        <dbReference type="EMBL" id="AMA65112.1"/>
    </source>
</evidence>
<dbReference type="PANTHER" id="PTHR11098:SF1">
    <property type="entry name" value="NICOTINATE PHOSPHORIBOSYLTRANSFERASE"/>
    <property type="match status" value="1"/>
</dbReference>
<keyword evidence="13" id="KW-0808">Transferase</keyword>
<feature type="domain" description="Nicotinate/nicotinamide phosphoribosyltransferase" evidence="11">
    <location>
        <begin position="172"/>
        <end position="398"/>
    </location>
</feature>
<dbReference type="EMBL" id="CP013920">
    <property type="protein sequence ID" value="AMA65112.1"/>
    <property type="molecule type" value="Genomic_DNA"/>
</dbReference>
<feature type="modified residue" description="Phosphohistidine; by autocatalysis" evidence="9">
    <location>
        <position position="224"/>
    </location>
</feature>
<comment type="catalytic activity">
    <reaction evidence="7 9 10">
        <text>5-phospho-alpha-D-ribose 1-diphosphate + nicotinate + ATP + H2O = nicotinate beta-D-ribonucleotide + ADP + phosphate + diphosphate</text>
        <dbReference type="Rhea" id="RHEA:36163"/>
        <dbReference type="ChEBI" id="CHEBI:15377"/>
        <dbReference type="ChEBI" id="CHEBI:30616"/>
        <dbReference type="ChEBI" id="CHEBI:32544"/>
        <dbReference type="ChEBI" id="CHEBI:33019"/>
        <dbReference type="ChEBI" id="CHEBI:43474"/>
        <dbReference type="ChEBI" id="CHEBI:57502"/>
        <dbReference type="ChEBI" id="CHEBI:58017"/>
        <dbReference type="ChEBI" id="CHEBI:456216"/>
        <dbReference type="EC" id="6.3.4.21"/>
    </reaction>
</comment>
<dbReference type="KEGG" id="asy:AUT07_00558"/>
<keyword evidence="5 9" id="KW-0436">Ligase</keyword>
<dbReference type="UniPathway" id="UPA00253">
    <property type="reaction ID" value="UER00457"/>
</dbReference>
<reference evidence="13 14" key="1">
    <citation type="submission" date="2016-01" db="EMBL/GenBank/DDBJ databases">
        <title>Genome sequence of Ca. Arsenophonus lipopteni, the exclusive symbiont of a blood sucking fly Lipoptena cervi (Diptera: Hippoboscidae).</title>
        <authorList>
            <person name="Novakova E."/>
            <person name="Hypsa V."/>
            <person name="Nguyen P."/>
            <person name="Husnik F."/>
            <person name="Darby A.C."/>
        </authorList>
    </citation>
    <scope>NUCLEOTIDE SEQUENCE [LARGE SCALE GENOMIC DNA]</scope>
    <source>
        <strain evidence="13 14">CB</strain>
    </source>
</reference>
<organism evidence="13 14">
    <name type="scientific">Candidatus Arsenophonus lipoptenae</name>
    <dbReference type="NCBI Taxonomy" id="634113"/>
    <lineage>
        <taxon>Bacteria</taxon>
        <taxon>Pseudomonadati</taxon>
        <taxon>Pseudomonadota</taxon>
        <taxon>Gammaproteobacteria</taxon>
        <taxon>Enterobacterales</taxon>
        <taxon>Morganellaceae</taxon>
        <taxon>Arsenophonus</taxon>
    </lineage>
</organism>
<dbReference type="Pfam" id="PF17767">
    <property type="entry name" value="NAPRTase_N"/>
    <property type="match status" value="1"/>
</dbReference>
<comment type="function">
    <text evidence="8 9 10">Catalyzes the synthesis of beta-nicotinate D-ribonucleotide from nicotinate and 5-phospho-D-ribose 1-phosphate at the expense of ATP.</text>
</comment>
<dbReference type="InterPro" id="IPR007229">
    <property type="entry name" value="Nic_PRibTrfase-Fam"/>
</dbReference>
<dbReference type="InterPro" id="IPR036068">
    <property type="entry name" value="Nicotinate_pribotase-like_C"/>
</dbReference>
<evidence type="ECO:0000256" key="3">
    <source>
        <dbReference type="ARBA" id="ARBA00013236"/>
    </source>
</evidence>
<comment type="pathway">
    <text evidence="1 9 10">Cofactor biosynthesis; NAD(+) biosynthesis; nicotinate D-ribonucleotide from nicotinate: step 1/1.</text>
</comment>
<dbReference type="InterPro" id="IPR040727">
    <property type="entry name" value="NAPRTase_N"/>
</dbReference>
<evidence type="ECO:0000256" key="6">
    <source>
        <dbReference type="ARBA" id="ARBA00022642"/>
    </source>
</evidence>
<keyword evidence="4 9" id="KW-0597">Phosphoprotein</keyword>
<dbReference type="PANTHER" id="PTHR11098">
    <property type="entry name" value="NICOTINATE PHOSPHORIBOSYLTRANSFERASE"/>
    <property type="match status" value="1"/>
</dbReference>
<gene>
    <name evidence="9 13" type="primary">pncB</name>
    <name evidence="13" type="ORF">AUT07_00558</name>
</gene>
<evidence type="ECO:0000256" key="8">
    <source>
        <dbReference type="ARBA" id="ARBA00057850"/>
    </source>
</evidence>
<evidence type="ECO:0000259" key="12">
    <source>
        <dbReference type="Pfam" id="PF17767"/>
    </source>
</evidence>
<dbReference type="AlphaFoldDB" id="A0A0X8CYB2"/>
<evidence type="ECO:0000256" key="1">
    <source>
        <dbReference type="ARBA" id="ARBA00004952"/>
    </source>
</evidence>
<evidence type="ECO:0000256" key="7">
    <source>
        <dbReference type="ARBA" id="ARBA00048668"/>
    </source>
</evidence>
<evidence type="ECO:0000259" key="11">
    <source>
        <dbReference type="Pfam" id="PF04095"/>
    </source>
</evidence>
<dbReference type="NCBIfam" id="NF003704">
    <property type="entry name" value="PRK05321.1"/>
    <property type="match status" value="1"/>
</dbReference>
<dbReference type="Gene3D" id="3.20.140.10">
    <property type="entry name" value="nicotinate phosphoribosyltransferase"/>
    <property type="match status" value="1"/>
</dbReference>
<dbReference type="Pfam" id="PF04095">
    <property type="entry name" value="NAPRTase"/>
    <property type="match status" value="1"/>
</dbReference>